<feature type="transmembrane region" description="Helical" evidence="6">
    <location>
        <begin position="372"/>
        <end position="390"/>
    </location>
</feature>
<protein>
    <submittedName>
        <fullName evidence="7">Unclassified ABC-type transport system permease</fullName>
    </submittedName>
</protein>
<comment type="subcellular location">
    <subcellularLocation>
        <location evidence="1">Cell membrane</location>
        <topology evidence="1">Multi-pass membrane protein</topology>
    </subcellularLocation>
</comment>
<feature type="transmembrane region" description="Helical" evidence="6">
    <location>
        <begin position="79"/>
        <end position="99"/>
    </location>
</feature>
<evidence type="ECO:0000256" key="4">
    <source>
        <dbReference type="ARBA" id="ARBA00022989"/>
    </source>
</evidence>
<dbReference type="GO" id="GO:0015920">
    <property type="term" value="P:lipopolysaccharide transport"/>
    <property type="evidence" value="ECO:0007669"/>
    <property type="project" value="TreeGrafter"/>
</dbReference>
<name>A0A0A2C276_PROMR</name>
<keyword evidence="4 6" id="KW-1133">Transmembrane helix</keyword>
<keyword evidence="3 6" id="KW-0812">Transmembrane</keyword>
<dbReference type="RefSeq" id="WP_036907236.1">
    <property type="nucleotide sequence ID" value="NZ_CP138967.1"/>
</dbReference>
<dbReference type="AlphaFoldDB" id="A0A0A2C276"/>
<organism evidence="7 8">
    <name type="scientific">Prochlorococcus marinus str. PAC1</name>
    <dbReference type="NCBI Taxonomy" id="59924"/>
    <lineage>
        <taxon>Bacteria</taxon>
        <taxon>Bacillati</taxon>
        <taxon>Cyanobacteriota</taxon>
        <taxon>Cyanophyceae</taxon>
        <taxon>Synechococcales</taxon>
        <taxon>Prochlorococcaceae</taxon>
        <taxon>Prochlorococcus</taxon>
    </lineage>
</organism>
<feature type="transmembrane region" description="Helical" evidence="6">
    <location>
        <begin position="37"/>
        <end position="58"/>
    </location>
</feature>
<dbReference type="PANTHER" id="PTHR33529">
    <property type="entry name" value="SLR0882 PROTEIN-RELATED"/>
    <property type="match status" value="1"/>
</dbReference>
<evidence type="ECO:0000256" key="1">
    <source>
        <dbReference type="ARBA" id="ARBA00004651"/>
    </source>
</evidence>
<dbReference type="EMBL" id="JNAX01000015">
    <property type="protein sequence ID" value="KGG19587.1"/>
    <property type="molecule type" value="Genomic_DNA"/>
</dbReference>
<proteinExistence type="predicted"/>
<dbReference type="GO" id="GO:0043190">
    <property type="term" value="C:ATP-binding cassette (ABC) transporter complex"/>
    <property type="evidence" value="ECO:0007669"/>
    <property type="project" value="TreeGrafter"/>
</dbReference>
<evidence type="ECO:0000256" key="5">
    <source>
        <dbReference type="ARBA" id="ARBA00023136"/>
    </source>
</evidence>
<dbReference type="InterPro" id="IPR005495">
    <property type="entry name" value="LptG/LptF_permease"/>
</dbReference>
<dbReference type="Pfam" id="PF03739">
    <property type="entry name" value="LptF_LptG"/>
    <property type="match status" value="1"/>
</dbReference>
<gene>
    <name evidence="7" type="ORF">EV03_1972</name>
</gene>
<sequence length="395" mass="44155">MYNNQLFFSRFQKIVESKWKIIPLLDRWILFELLPPLFFSIAAFTVVSLSVGVIFDLIRKIVEIGLPFSVAIQILLLKLPSFVVISFPMAMLLSTLLAYGSLNDNSEIKALKSIGISVYRLILPGLILSILMSYMTFIFNNNIVPSTNKNAEIILANSLGRSFANEQGEDIIFSKKGEILDPYSSYKKSGVTHLFYAWKFIDGQMLDVTVIDFSKLGFTQMLKAKKGIWNSDKNNWEFFEGDILTLSPDGSNTRTKFLSFLYPLGTELTNIAQLPKDANDMNLGEANTAMKLYQSSGNIKEARRMKVRIQEKITLPIACSVFALIGCSFGVMQKRGGGRSQSFGLSIILILIYYILSFSFSSLGVKGIINPFFAAWSPVFLSMLGGGFLLKQASK</sequence>
<dbReference type="PANTHER" id="PTHR33529:SF6">
    <property type="entry name" value="YJGP_YJGQ FAMILY PERMEASE"/>
    <property type="match status" value="1"/>
</dbReference>
<keyword evidence="5 6" id="KW-0472">Membrane</keyword>
<keyword evidence="2" id="KW-1003">Cell membrane</keyword>
<evidence type="ECO:0000313" key="8">
    <source>
        <dbReference type="Proteomes" id="UP000030392"/>
    </source>
</evidence>
<evidence type="ECO:0000313" key="7">
    <source>
        <dbReference type="EMBL" id="KGG19587.1"/>
    </source>
</evidence>
<reference evidence="8" key="1">
    <citation type="journal article" date="2014" name="Sci. Data">
        <title>Genomes of diverse isolates of the marine cyanobacterium Prochlorococcus.</title>
        <authorList>
            <person name="Biller S."/>
            <person name="Berube P."/>
            <person name="Thompson J."/>
            <person name="Kelly L."/>
            <person name="Roggensack S."/>
            <person name="Awad L."/>
            <person name="Roache-Johnson K."/>
            <person name="Ding H."/>
            <person name="Giovannoni S.J."/>
            <person name="Moore L.R."/>
            <person name="Chisholm S.W."/>
        </authorList>
    </citation>
    <scope>NUCLEOTIDE SEQUENCE [LARGE SCALE GENOMIC DNA]</scope>
    <source>
        <strain evidence="8">PAC1</strain>
    </source>
</reference>
<accession>A0A0A2C276</accession>
<feature type="transmembrane region" description="Helical" evidence="6">
    <location>
        <begin position="313"/>
        <end position="331"/>
    </location>
</feature>
<dbReference type="Proteomes" id="UP000030392">
    <property type="component" value="Unassembled WGS sequence"/>
</dbReference>
<evidence type="ECO:0000256" key="6">
    <source>
        <dbReference type="SAM" id="Phobius"/>
    </source>
</evidence>
<evidence type="ECO:0000256" key="2">
    <source>
        <dbReference type="ARBA" id="ARBA00022475"/>
    </source>
</evidence>
<evidence type="ECO:0000256" key="3">
    <source>
        <dbReference type="ARBA" id="ARBA00022692"/>
    </source>
</evidence>
<feature type="transmembrane region" description="Helical" evidence="6">
    <location>
        <begin position="119"/>
        <end position="139"/>
    </location>
</feature>
<feature type="transmembrane region" description="Helical" evidence="6">
    <location>
        <begin position="343"/>
        <end position="365"/>
    </location>
</feature>
<comment type="caution">
    <text evidence="7">The sequence shown here is derived from an EMBL/GenBank/DDBJ whole genome shotgun (WGS) entry which is preliminary data.</text>
</comment>